<accession>A6KNN9</accession>
<reference evidence="1" key="1">
    <citation type="journal article" date="2005" name="Genome Res.">
        <title>Gene and alternative splicing annotation with AIR.</title>
        <authorList>
            <person name="Florea L."/>
            <person name="Di Francesco V."/>
            <person name="Miller J."/>
            <person name="Turner R."/>
            <person name="Yao A."/>
            <person name="Harris M."/>
            <person name="Walenz B."/>
            <person name="Mobarry C."/>
            <person name="Merkulov G.V."/>
            <person name="Charlab R."/>
            <person name="Dew I."/>
            <person name="Deng Z."/>
            <person name="Istrail S."/>
            <person name="Li P."/>
            <person name="Sutton G."/>
        </authorList>
    </citation>
    <scope>NUCLEOTIDE SEQUENCE</scope>
    <source>
        <strain evidence="1">BN</strain>
    </source>
</reference>
<name>A6KNN9_RAT</name>
<evidence type="ECO:0000313" key="1">
    <source>
        <dbReference type="EMBL" id="EDL75858.1"/>
    </source>
</evidence>
<evidence type="ECO:0000313" key="2">
    <source>
        <dbReference type="Proteomes" id="UP000234681"/>
    </source>
</evidence>
<dbReference type="Proteomes" id="UP000234681">
    <property type="component" value="Chromosome 1"/>
</dbReference>
<dbReference type="EMBL" id="CH474075">
    <property type="protein sequence ID" value="EDL75857.1"/>
    <property type="molecule type" value="Genomic_DNA"/>
</dbReference>
<sequence>MQLPWTSLGQQETHLSPHLDKCFTFGALLACLVKG</sequence>
<dbReference type="AlphaFoldDB" id="A6KNN9"/>
<protein>
    <submittedName>
        <fullName evidence="1">RCG22666, isoform CRA_a</fullName>
    </submittedName>
</protein>
<organism evidence="1 2">
    <name type="scientific">Rattus norvegicus</name>
    <name type="common">Rat</name>
    <dbReference type="NCBI Taxonomy" id="10116"/>
    <lineage>
        <taxon>Eukaryota</taxon>
        <taxon>Metazoa</taxon>
        <taxon>Chordata</taxon>
        <taxon>Craniata</taxon>
        <taxon>Vertebrata</taxon>
        <taxon>Euteleostomi</taxon>
        <taxon>Mammalia</taxon>
        <taxon>Eutheria</taxon>
        <taxon>Euarchontoglires</taxon>
        <taxon>Glires</taxon>
        <taxon>Rodentia</taxon>
        <taxon>Myomorpha</taxon>
        <taxon>Muroidea</taxon>
        <taxon>Muridae</taxon>
        <taxon>Murinae</taxon>
        <taxon>Rattus</taxon>
    </lineage>
</organism>
<reference evidence="2" key="3">
    <citation type="submission" date="2005-09" db="EMBL/GenBank/DDBJ databases">
        <authorList>
            <person name="Mural R.J."/>
            <person name="Li P.W."/>
            <person name="Adams M.D."/>
            <person name="Amanatides P.G."/>
            <person name="Baden-Tillson H."/>
            <person name="Barnstead M."/>
            <person name="Chin S.H."/>
            <person name="Dew I."/>
            <person name="Evans C.A."/>
            <person name="Ferriera S."/>
            <person name="Flanigan M."/>
            <person name="Fosler C."/>
            <person name="Glodek A."/>
            <person name="Gu Z."/>
            <person name="Holt R.A."/>
            <person name="Jennings D."/>
            <person name="Kraft C.L."/>
            <person name="Lu F."/>
            <person name="Nguyen T."/>
            <person name="Nusskern D.R."/>
            <person name="Pfannkoch C.M."/>
            <person name="Sitter C."/>
            <person name="Sutton G.G."/>
            <person name="Venter J.C."/>
            <person name="Wang Z."/>
            <person name="Woodage T."/>
            <person name="Zheng X.H."/>
            <person name="Zhong F."/>
        </authorList>
    </citation>
    <scope>NUCLEOTIDE SEQUENCE [LARGE SCALE GENOMIC DNA]</scope>
    <source>
        <strain>BN</strain>
        <strain evidence="2">Sprague-Dawley</strain>
    </source>
</reference>
<dbReference type="EMBL" id="CH474075">
    <property type="protein sequence ID" value="EDL75858.1"/>
    <property type="molecule type" value="Genomic_DNA"/>
</dbReference>
<gene>
    <name evidence="1" type="ORF">rCG_22666</name>
</gene>
<feature type="non-terminal residue" evidence="1">
    <location>
        <position position="35"/>
    </location>
</feature>
<proteinExistence type="predicted"/>
<reference evidence="1" key="2">
    <citation type="submission" date="2005-07" db="EMBL/GenBank/DDBJ databases">
        <authorList>
            <person name="Mural R.J."/>
            <person name="Li P.W."/>
            <person name="Adams M.D."/>
            <person name="Amanatides P.G."/>
            <person name="Baden-Tillson H."/>
            <person name="Barnstead M."/>
            <person name="Chin S.H."/>
            <person name="Dew I."/>
            <person name="Evans C.A."/>
            <person name="Ferriera S."/>
            <person name="Flanigan M."/>
            <person name="Fosler C."/>
            <person name="Glodek A."/>
            <person name="Gu Z."/>
            <person name="Holt R.A."/>
            <person name="Jennings D."/>
            <person name="Kraft C.L."/>
            <person name="Lu F."/>
            <person name="Nguyen T."/>
            <person name="Nusskern D.R."/>
            <person name="Pfannkoch C.M."/>
            <person name="Sitter C."/>
            <person name="Sutton G.G."/>
            <person name="Venter J.C."/>
            <person name="Wang Z."/>
            <person name="Woodage T."/>
            <person name="Zheng X.H."/>
            <person name="Zhong F."/>
        </authorList>
    </citation>
    <scope>NUCLEOTIDE SEQUENCE</scope>
    <source>
        <strain evidence="1">BN</strain>
        <strain evidence="2">BN, Sprague-Dawley</strain>
    </source>
</reference>